<dbReference type="PROSITE" id="PS50126">
    <property type="entry name" value="S1"/>
    <property type="match status" value="2"/>
</dbReference>
<dbReference type="HAMAP" id="MF_00050">
    <property type="entry name" value="EF_Ts"/>
    <property type="match status" value="2"/>
</dbReference>
<dbReference type="CDD" id="cd14275">
    <property type="entry name" value="UBA_EF-Ts"/>
    <property type="match status" value="2"/>
</dbReference>
<name>A0A5B8MC38_9CHLO</name>
<dbReference type="FunFam" id="2.40.50.140:FF:000051">
    <property type="entry name" value="RNA-binding transcriptional accessory protein"/>
    <property type="match status" value="1"/>
</dbReference>
<dbReference type="EMBL" id="CP031034">
    <property type="protein sequence ID" value="QDZ17923.1"/>
    <property type="molecule type" value="Genomic_DNA"/>
</dbReference>
<feature type="region of interest" description="Disordered" evidence="14">
    <location>
        <begin position="656"/>
        <end position="687"/>
    </location>
</feature>
<dbReference type="Gene3D" id="2.40.50.140">
    <property type="entry name" value="Nucleic acid-binding proteins"/>
    <property type="match status" value="2"/>
</dbReference>
<dbReference type="InterPro" id="IPR012340">
    <property type="entry name" value="NA-bd_OB-fold"/>
</dbReference>
<dbReference type="SMART" id="SM00316">
    <property type="entry name" value="S1"/>
    <property type="match status" value="2"/>
</dbReference>
<dbReference type="OrthoDB" id="277235at2759"/>
<feature type="compositionally biased region" description="Acidic residues" evidence="14">
    <location>
        <begin position="413"/>
        <end position="422"/>
    </location>
</feature>
<keyword evidence="4" id="KW-0934">Plastid</keyword>
<evidence type="ECO:0000256" key="3">
    <source>
        <dbReference type="ARBA" id="ARBA00022528"/>
    </source>
</evidence>
<feature type="compositionally biased region" description="Basic and acidic residues" evidence="14">
    <location>
        <begin position="661"/>
        <end position="687"/>
    </location>
</feature>
<dbReference type="InterPro" id="IPR018101">
    <property type="entry name" value="Transl_elong_Ts_CS"/>
</dbReference>
<evidence type="ECO:0000256" key="12">
    <source>
        <dbReference type="HAMAP-Rule" id="MF_03135"/>
    </source>
</evidence>
<dbReference type="FunFam" id="1.10.8.10:FF:000001">
    <property type="entry name" value="Elongation factor Ts"/>
    <property type="match status" value="2"/>
</dbReference>
<dbReference type="Gene3D" id="1.10.286.20">
    <property type="match status" value="2"/>
</dbReference>
<evidence type="ECO:0000256" key="11">
    <source>
        <dbReference type="ARBA" id="ARBA00065880"/>
    </source>
</evidence>
<sequence>MINTSIQGGRGRVVSGDRPGGVAKARRSVARVSGRRLVASSKPSGFGGVTRGPRVPPSYAITNEEVVDNAEPTLDEAVEANDQGDASSEENQKRGNRRGGSRRPQNTEKVKEAVANLKEGDMIKGKVRKIESFGAFVDINVGKDALIHISQLSTKFTKNVGDHLEEGQEVEARLLSIDLDSLRIQLSLISEEEQAKAKSEGGERKRKPKQRRPKETLKVGETIVGKIASVRPFGCFVELGDNKTGLVHVSEIIDDDSLDTLSDMNLEAGQKLEVVIAEINEKKREYKLRPSEKALQAMVPEEEVYVEQSSIPPSMPFFMKEFGVIRSMYPDNPSLSYIPVGLNYKTGRLPKNPDGRTYKVVGSTYSDASNWSDVISVGEPEEESKKKQPPTAEAAVVEQEAEDVEAAPAEAEAVAEEEEVEEKEAAPEAVAAEEEKGGEEEEKPKAAISAKVVKELRDMSGAGMMDCKKALTECGGDIDAAEEYLRKKGIVSAAKKASRVASEGMVSSYIHAGSRIGVLIEVNSETDFVARGDVFKELVQGLAMQIAASPSVEYVAPEDAPADFVEAEKAAEMQKEDLASKPENIREKIVQGRVDKIVNERALLEQAWIMDNNKTVGDAITEAVASIGENIKVRRFSRYVLGEGIEKKQENFADEVAAQTKAKEDAPAEAKKEKAPAAEEKGEEEEKPKVAISAKVVKELRDMSGAGMMDCKKALAECGGDIDAAEEYLRKKGIVSAAKKASRVASEGMVSSYIHAGSRIGVLIEVNSETDFVARGDVFKELVQGLAMQIAASPSVEYVAPEDAPADFVEAEKAAEMQKEDLASKPENIREKIVQGRVDKIVNERALLEQAWIMDNNKTVGDAITEAIASIGENIKVRRFSRYVLGEGIEKKQENFADEVAAQMKST</sequence>
<comment type="function">
    <text evidence="8 12 13">Associates with the EF-Tu.GDP complex and induces the exchange of GDP to GTP. It remains bound to the aminoacyl-tRNA.EF-Tu.GTP complex up to the GTP hydrolysis stage on the ribosome.</text>
</comment>
<dbReference type="Pfam" id="PF00575">
    <property type="entry name" value="S1"/>
    <property type="match status" value="2"/>
</dbReference>
<evidence type="ECO:0000256" key="4">
    <source>
        <dbReference type="ARBA" id="ARBA00022640"/>
    </source>
</evidence>
<feature type="region of interest" description="Disordered" evidence="14">
    <location>
        <begin position="378"/>
        <end position="447"/>
    </location>
</feature>
<evidence type="ECO:0000313" key="17">
    <source>
        <dbReference type="Proteomes" id="UP000316726"/>
    </source>
</evidence>
<evidence type="ECO:0000313" key="16">
    <source>
        <dbReference type="EMBL" id="QDZ17923.1"/>
    </source>
</evidence>
<evidence type="ECO:0000256" key="8">
    <source>
        <dbReference type="ARBA" id="ARBA00025453"/>
    </source>
</evidence>
<feature type="region of interest" description="Disordered" evidence="14">
    <location>
        <begin position="1"/>
        <end position="109"/>
    </location>
</feature>
<feature type="domain" description="S1 motif" evidence="15">
    <location>
        <begin position="220"/>
        <end position="291"/>
    </location>
</feature>
<evidence type="ECO:0000256" key="10">
    <source>
        <dbReference type="ARBA" id="ARBA00065253"/>
    </source>
</evidence>
<comment type="subunit">
    <text evidence="9">Associates transiently with chloroplast polysomes.</text>
</comment>
<feature type="domain" description="S1 motif" evidence="15">
    <location>
        <begin position="120"/>
        <end position="189"/>
    </location>
</feature>
<gene>
    <name evidence="12" type="primary">EFTS</name>
    <name evidence="16" type="ORF">A3770_01p04410</name>
</gene>
<evidence type="ECO:0000256" key="14">
    <source>
        <dbReference type="SAM" id="MobiDB-lite"/>
    </source>
</evidence>
<dbReference type="SUPFAM" id="SSF46934">
    <property type="entry name" value="UBA-like"/>
    <property type="match status" value="2"/>
</dbReference>
<organism evidence="16 17">
    <name type="scientific">Chloropicon primus</name>
    <dbReference type="NCBI Taxonomy" id="1764295"/>
    <lineage>
        <taxon>Eukaryota</taxon>
        <taxon>Viridiplantae</taxon>
        <taxon>Chlorophyta</taxon>
        <taxon>Chloropicophyceae</taxon>
        <taxon>Chloropicales</taxon>
        <taxon>Chloropicaceae</taxon>
        <taxon>Chloropicon</taxon>
    </lineage>
</organism>
<dbReference type="PROSITE" id="PS01127">
    <property type="entry name" value="EF_TS_2"/>
    <property type="match status" value="2"/>
</dbReference>
<comment type="subunit">
    <text evidence="11">Component of the chloroplast ribosome 30S and 70S subunits, as well as polysomes.</text>
</comment>
<evidence type="ECO:0000256" key="9">
    <source>
        <dbReference type="ARBA" id="ARBA00063456"/>
    </source>
</evidence>
<proteinExistence type="inferred from homology"/>
<feature type="region of interest" description="Disordered" evidence="14">
    <location>
        <begin position="193"/>
        <end position="215"/>
    </location>
</feature>
<evidence type="ECO:0000259" key="15">
    <source>
        <dbReference type="PROSITE" id="PS50126"/>
    </source>
</evidence>
<keyword evidence="17" id="KW-1185">Reference proteome</keyword>
<keyword evidence="7 12" id="KW-0648">Protein biosynthesis</keyword>
<evidence type="ECO:0000256" key="5">
    <source>
        <dbReference type="ARBA" id="ARBA00022737"/>
    </source>
</evidence>
<comment type="similarity">
    <text evidence="2 12 13">Belongs to the EF-Ts family.</text>
</comment>
<dbReference type="InterPro" id="IPR015940">
    <property type="entry name" value="UBA"/>
</dbReference>
<dbReference type="GO" id="GO:0003729">
    <property type="term" value="F:mRNA binding"/>
    <property type="evidence" value="ECO:0007669"/>
    <property type="project" value="UniProtKB-ARBA"/>
</dbReference>
<dbReference type="AlphaFoldDB" id="A0A5B8MC38"/>
<dbReference type="NCBIfam" id="TIGR00116">
    <property type="entry name" value="tsf"/>
    <property type="match status" value="2"/>
</dbReference>
<feature type="compositionally biased region" description="Basic and acidic residues" evidence="14">
    <location>
        <begin position="193"/>
        <end position="203"/>
    </location>
</feature>
<feature type="compositionally biased region" description="Acidic residues" evidence="14">
    <location>
        <begin position="65"/>
        <end position="79"/>
    </location>
</feature>
<dbReference type="GO" id="GO:0003746">
    <property type="term" value="F:translation elongation factor activity"/>
    <property type="evidence" value="ECO:0007669"/>
    <property type="project" value="UniProtKB-UniRule"/>
</dbReference>
<evidence type="ECO:0000256" key="13">
    <source>
        <dbReference type="RuleBase" id="RU000642"/>
    </source>
</evidence>
<dbReference type="GO" id="GO:0009507">
    <property type="term" value="C:chloroplast"/>
    <property type="evidence" value="ECO:0007669"/>
    <property type="project" value="UniProtKB-SubCell"/>
</dbReference>
<keyword evidence="3" id="KW-0150">Chloroplast</keyword>
<dbReference type="FunFam" id="1.10.286.20:FF:000001">
    <property type="entry name" value="Elongation factor Ts"/>
    <property type="match status" value="2"/>
</dbReference>
<dbReference type="Proteomes" id="UP000316726">
    <property type="component" value="Chromosome 1"/>
</dbReference>
<comment type="subcellular location">
    <subcellularLocation>
        <location evidence="12">Mitochondrion</location>
    </subcellularLocation>
    <subcellularLocation>
        <location evidence="1">Plastid</location>
        <location evidence="1">Chloroplast</location>
    </subcellularLocation>
</comment>
<protein>
    <recommendedName>
        <fullName evidence="12">Elongation factor Ts, mitochondrial</fullName>
        <shortName evidence="12">EF-Ts</shortName>
        <shortName evidence="12">EF-TsMt</shortName>
    </recommendedName>
</protein>
<dbReference type="InterPro" id="IPR001816">
    <property type="entry name" value="Transl_elong_EFTs/EF1B"/>
</dbReference>
<dbReference type="Gene3D" id="1.10.8.10">
    <property type="entry name" value="DNA helicase RuvA subunit, C-terminal domain"/>
    <property type="match status" value="2"/>
</dbReference>
<dbReference type="InterPro" id="IPR014039">
    <property type="entry name" value="Transl_elong_EFTs/EF1B_dimer"/>
</dbReference>
<dbReference type="PROSITE" id="PS01126">
    <property type="entry name" value="EF_TS_1"/>
    <property type="match status" value="2"/>
</dbReference>
<evidence type="ECO:0000256" key="1">
    <source>
        <dbReference type="ARBA" id="ARBA00004229"/>
    </source>
</evidence>
<dbReference type="PANTHER" id="PTHR11741">
    <property type="entry name" value="ELONGATION FACTOR TS"/>
    <property type="match status" value="1"/>
</dbReference>
<dbReference type="Gene3D" id="3.30.479.20">
    <property type="entry name" value="Elongation factor Ts, dimerisation domain"/>
    <property type="match status" value="2"/>
</dbReference>
<dbReference type="PANTHER" id="PTHR11741:SF10">
    <property type="entry name" value="POLYPROTEIN OF EF-TS, CHLOROPLASTIC"/>
    <property type="match status" value="1"/>
</dbReference>
<keyword evidence="6 12" id="KW-0251">Elongation factor</keyword>
<dbReference type="SUPFAM" id="SSF54713">
    <property type="entry name" value="Elongation factor Ts (EF-Ts), dimerisation domain"/>
    <property type="match status" value="2"/>
</dbReference>
<dbReference type="STRING" id="1764295.A0A5B8MC38"/>
<dbReference type="SUPFAM" id="SSF50249">
    <property type="entry name" value="Nucleic acid-binding proteins"/>
    <property type="match status" value="2"/>
</dbReference>
<evidence type="ECO:0000256" key="2">
    <source>
        <dbReference type="ARBA" id="ARBA00005532"/>
    </source>
</evidence>
<keyword evidence="5" id="KW-0677">Repeat</keyword>
<evidence type="ECO:0000256" key="6">
    <source>
        <dbReference type="ARBA" id="ARBA00022768"/>
    </source>
</evidence>
<dbReference type="InterPro" id="IPR003029">
    <property type="entry name" value="S1_domain"/>
</dbReference>
<dbReference type="InterPro" id="IPR009060">
    <property type="entry name" value="UBA-like_sf"/>
</dbReference>
<feature type="compositionally biased region" description="Low complexity" evidence="14">
    <location>
        <begin position="389"/>
        <end position="398"/>
    </location>
</feature>
<feature type="compositionally biased region" description="Low complexity" evidence="14">
    <location>
        <begin position="30"/>
        <end position="41"/>
    </location>
</feature>
<reference evidence="16 17" key="1">
    <citation type="submission" date="2018-07" db="EMBL/GenBank/DDBJ databases">
        <title>The complete nuclear genome of the prasinophyte Chloropicon primus (CCMP1205).</title>
        <authorList>
            <person name="Pombert J.-F."/>
            <person name="Otis C."/>
            <person name="Turmel M."/>
            <person name="Lemieux C."/>
        </authorList>
    </citation>
    <scope>NUCLEOTIDE SEQUENCE [LARGE SCALE GENOMIC DNA]</scope>
    <source>
        <strain evidence="16 17">CCMP1205</strain>
    </source>
</reference>
<dbReference type="SMART" id="SM00165">
    <property type="entry name" value="UBA"/>
    <property type="match status" value="2"/>
</dbReference>
<dbReference type="GO" id="GO:0005739">
    <property type="term" value="C:mitochondrion"/>
    <property type="evidence" value="ECO:0007669"/>
    <property type="project" value="UniProtKB-SubCell"/>
</dbReference>
<evidence type="ECO:0000256" key="7">
    <source>
        <dbReference type="ARBA" id="ARBA00022917"/>
    </source>
</evidence>
<accession>A0A5B8MC38</accession>
<dbReference type="GO" id="GO:0070125">
    <property type="term" value="P:mitochondrial translational elongation"/>
    <property type="evidence" value="ECO:0007669"/>
    <property type="project" value="TreeGrafter"/>
</dbReference>
<comment type="subunit">
    <text evidence="10">Component of the chloroplast ribosome 70S subunit, and at low levels, present in polysomes.</text>
</comment>
<dbReference type="InterPro" id="IPR036402">
    <property type="entry name" value="EF-Ts_dimer_sf"/>
</dbReference>
<dbReference type="Pfam" id="PF00889">
    <property type="entry name" value="EF_TS"/>
    <property type="match status" value="2"/>
</dbReference>
<keyword evidence="12" id="KW-0496">Mitochondrion</keyword>